<keyword evidence="1" id="KW-1133">Transmembrane helix</keyword>
<comment type="caution">
    <text evidence="2">The sequence shown here is derived from an EMBL/GenBank/DDBJ whole genome shotgun (WGS) entry which is preliminary data.</text>
</comment>
<dbReference type="EMBL" id="NIPR01000043">
    <property type="protein sequence ID" value="PMD68371.1"/>
    <property type="molecule type" value="Genomic_DNA"/>
</dbReference>
<organism evidence="2 3">
    <name type="scientific">Companilactobacillus nuruki</name>
    <dbReference type="NCBI Taxonomy" id="1993540"/>
    <lineage>
        <taxon>Bacteria</taxon>
        <taxon>Bacillati</taxon>
        <taxon>Bacillota</taxon>
        <taxon>Bacilli</taxon>
        <taxon>Lactobacillales</taxon>
        <taxon>Lactobacillaceae</taxon>
        <taxon>Companilactobacillus</taxon>
    </lineage>
</organism>
<dbReference type="AlphaFoldDB" id="A0A2N7ASP1"/>
<evidence type="ECO:0000256" key="1">
    <source>
        <dbReference type="SAM" id="Phobius"/>
    </source>
</evidence>
<keyword evidence="1" id="KW-0472">Membrane</keyword>
<feature type="transmembrane region" description="Helical" evidence="1">
    <location>
        <begin position="38"/>
        <end position="58"/>
    </location>
</feature>
<sequence length="173" mass="19983">MEKSFARKLNLKPLFNSLIFGTAIGTFVFILFKQALFLGLVAGILAFLLESLIIYPHYLPTLYGLWKITNEDIYYYDYSTWQKRIQAIFLPTVKRQQAIPFSDIKSYALVVSKKADKWTPHYIVLRIDNGDSIALDLSWNLLKTGAPEKDVEWVVDFITSKLGQHKVEVFQTK</sequence>
<feature type="transmembrane region" description="Helical" evidence="1">
    <location>
        <begin position="12"/>
        <end position="32"/>
    </location>
</feature>
<accession>A0A2N7ASP1</accession>
<evidence type="ECO:0000313" key="3">
    <source>
        <dbReference type="Proteomes" id="UP000235649"/>
    </source>
</evidence>
<reference evidence="2 3" key="1">
    <citation type="submission" date="2017-05" db="EMBL/GenBank/DDBJ databases">
        <title>Lactobacillus nurukis nov., sp. nov., isolated from nuruk.</title>
        <authorList>
            <person name="Kim S.-J."/>
        </authorList>
    </citation>
    <scope>NUCLEOTIDE SEQUENCE [LARGE SCALE GENOMIC DNA]</scope>
    <source>
        <strain evidence="2 3">SYF10-1a</strain>
    </source>
</reference>
<protein>
    <submittedName>
        <fullName evidence="2">Uncharacterized protein</fullName>
    </submittedName>
</protein>
<keyword evidence="1" id="KW-0812">Transmembrane</keyword>
<keyword evidence="3" id="KW-1185">Reference proteome</keyword>
<proteinExistence type="predicted"/>
<evidence type="ECO:0000313" key="2">
    <source>
        <dbReference type="EMBL" id="PMD68371.1"/>
    </source>
</evidence>
<name>A0A2N7ASP1_9LACO</name>
<dbReference type="RefSeq" id="WP_102196734.1">
    <property type="nucleotide sequence ID" value="NZ_NIPR01000043.1"/>
</dbReference>
<dbReference type="Proteomes" id="UP000235649">
    <property type="component" value="Unassembled WGS sequence"/>
</dbReference>
<dbReference type="OrthoDB" id="2314339at2"/>
<gene>
    <name evidence="2" type="ORF">CBP76_09970</name>
</gene>